<dbReference type="Gene3D" id="2.120.10.80">
    <property type="entry name" value="Kelch-type beta propeller"/>
    <property type="match status" value="1"/>
</dbReference>
<dbReference type="GO" id="GO:0048870">
    <property type="term" value="P:cell motility"/>
    <property type="evidence" value="ECO:0007669"/>
    <property type="project" value="TreeGrafter"/>
</dbReference>
<evidence type="ECO:0000256" key="1">
    <source>
        <dbReference type="SAM" id="MobiDB-lite"/>
    </source>
</evidence>
<dbReference type="GO" id="GO:0031514">
    <property type="term" value="C:motile cilium"/>
    <property type="evidence" value="ECO:0007669"/>
    <property type="project" value="TreeGrafter"/>
</dbReference>
<dbReference type="Proteomes" id="UP000822688">
    <property type="component" value="Chromosome 5"/>
</dbReference>
<dbReference type="Pfam" id="PF24681">
    <property type="entry name" value="Kelch_KLHDC2_KLHL20_DRC7"/>
    <property type="match status" value="1"/>
</dbReference>
<dbReference type="AlphaFoldDB" id="A0A8T0I1M2"/>
<feature type="compositionally biased region" description="Polar residues" evidence="1">
    <location>
        <begin position="1"/>
        <end position="18"/>
    </location>
</feature>
<organism evidence="2 3">
    <name type="scientific">Ceratodon purpureus</name>
    <name type="common">Fire moss</name>
    <name type="synonym">Dicranum purpureum</name>
    <dbReference type="NCBI Taxonomy" id="3225"/>
    <lineage>
        <taxon>Eukaryota</taxon>
        <taxon>Viridiplantae</taxon>
        <taxon>Streptophyta</taxon>
        <taxon>Embryophyta</taxon>
        <taxon>Bryophyta</taxon>
        <taxon>Bryophytina</taxon>
        <taxon>Bryopsida</taxon>
        <taxon>Dicranidae</taxon>
        <taxon>Pseudoditrichales</taxon>
        <taxon>Ditrichaceae</taxon>
        <taxon>Ceratodon</taxon>
    </lineage>
</organism>
<reference evidence="2" key="1">
    <citation type="submission" date="2020-06" db="EMBL/GenBank/DDBJ databases">
        <title>WGS assembly of Ceratodon purpureus strain R40.</title>
        <authorList>
            <person name="Carey S.B."/>
            <person name="Jenkins J."/>
            <person name="Shu S."/>
            <person name="Lovell J.T."/>
            <person name="Sreedasyam A."/>
            <person name="Maumus F."/>
            <person name="Tiley G.P."/>
            <person name="Fernandez-Pozo N."/>
            <person name="Barry K."/>
            <person name="Chen C."/>
            <person name="Wang M."/>
            <person name="Lipzen A."/>
            <person name="Daum C."/>
            <person name="Saski C.A."/>
            <person name="Payton A.C."/>
            <person name="Mcbreen J.C."/>
            <person name="Conrad R.E."/>
            <person name="Kollar L.M."/>
            <person name="Olsson S."/>
            <person name="Huttunen S."/>
            <person name="Landis J.B."/>
            <person name="Wickett N.J."/>
            <person name="Johnson M.G."/>
            <person name="Rensing S.A."/>
            <person name="Grimwood J."/>
            <person name="Schmutz J."/>
            <person name="Mcdaniel S.F."/>
        </authorList>
    </citation>
    <scope>NUCLEOTIDE SEQUENCE</scope>
    <source>
        <strain evidence="2">R40</strain>
    </source>
</reference>
<protein>
    <submittedName>
        <fullName evidence="2">Uncharacterized protein</fullName>
    </submittedName>
</protein>
<keyword evidence="3" id="KW-1185">Reference proteome</keyword>
<feature type="region of interest" description="Disordered" evidence="1">
    <location>
        <begin position="1"/>
        <end position="23"/>
    </location>
</feature>
<proteinExistence type="predicted"/>
<sequence length="609" mass="69537">MGKPASPTSTGKPGTPLNNMKKPSMEKIKARMVECRRSLKLNFSNMGMWEIPNKFTATAKYIGITTMHEINLTKNIFQVLPMDMGETKQMQVFILKNNRFSEIPRITFTFPKLQVDELYSINYMTLIWGRPVTNGGPPSCRDGHAAAFDGTHRLFFFGGRNEEQKLLNDLYYLDLRSMSWVKPLLEGPQPHVREGACMVAVGDKVMIFGGHGARQRFNDLYILDAKTWTWNPQSTKGSKPDPRQNAAMVVEDGVIYIHGGRADLILDDMYVMSTVNFIWIKVNQTGLEPRYGHTAKIMNNKFYIVGGTSASGKAKTSMFSMELPPVDNLEEVTSQQAMLLPLVDRMELQYHEPHRWVELETELPEKPVSSYCFHKNLLLVIQNRNETEEQVIIEGFADSLVWDVYMETNTESLKLKLRGLPRTYQYLTEADKRLQDHVQKWQKRFEQLYQDRRALGLVIPNEAGIPKFLSTIIRPSQLKYPEFFYWEGAAKFLPGFLKYEPLENPLDFPKYLPSPLTILQWAKADSFDYSIVLVSLLLGVGYNAMCVCGYAPRDITTNNEPAAVEAPKKYEIVVAPKFNAEYLAKKRHDRLLLGQLFVAGFNSSSTEVT</sequence>
<name>A0A8T0I1M2_CERPU</name>
<comment type="caution">
    <text evidence="2">The sequence shown here is derived from an EMBL/GenBank/DDBJ whole genome shotgun (WGS) entry which is preliminary data.</text>
</comment>
<dbReference type="InterPro" id="IPR033551">
    <property type="entry name" value="DRC7/lobo"/>
</dbReference>
<dbReference type="PANTHER" id="PTHR35249">
    <property type="entry name" value="DYNEIN REGULATORY COMPLEX SUBUNIT 7"/>
    <property type="match status" value="1"/>
</dbReference>
<dbReference type="PANTHER" id="PTHR35249:SF2">
    <property type="entry name" value="DYNEIN REGULATORY COMPLEX SUBUNIT 7"/>
    <property type="match status" value="1"/>
</dbReference>
<accession>A0A8T0I1M2</accession>
<dbReference type="EMBL" id="CM026425">
    <property type="protein sequence ID" value="KAG0577344.1"/>
    <property type="molecule type" value="Genomic_DNA"/>
</dbReference>
<evidence type="ECO:0000313" key="2">
    <source>
        <dbReference type="EMBL" id="KAG0577344.1"/>
    </source>
</evidence>
<gene>
    <name evidence="2" type="ORF">KC19_5G149300</name>
</gene>
<dbReference type="InterPro" id="IPR015915">
    <property type="entry name" value="Kelch-typ_b-propeller"/>
</dbReference>
<evidence type="ECO:0000313" key="3">
    <source>
        <dbReference type="Proteomes" id="UP000822688"/>
    </source>
</evidence>
<dbReference type="SUPFAM" id="SSF117281">
    <property type="entry name" value="Kelch motif"/>
    <property type="match status" value="1"/>
</dbReference>